<dbReference type="PANTHER" id="PTHR10655:SF63">
    <property type="entry name" value="PHOSPHOLIPASE_CARBOXYLESTERASE_THIOESTERASE DOMAIN-CONTAINING PROTEIN"/>
    <property type="match status" value="1"/>
</dbReference>
<keyword evidence="4" id="KW-1185">Reference proteome</keyword>
<dbReference type="InterPro" id="IPR029058">
    <property type="entry name" value="AB_hydrolase_fold"/>
</dbReference>
<dbReference type="EMBL" id="JAPEUY010000013">
    <property type="protein sequence ID" value="KAJ4366982.1"/>
    <property type="molecule type" value="Genomic_DNA"/>
</dbReference>
<dbReference type="InterPro" id="IPR050565">
    <property type="entry name" value="LYPA1-2/EST-like"/>
</dbReference>
<dbReference type="InterPro" id="IPR003140">
    <property type="entry name" value="PLipase/COase/thioEstase"/>
</dbReference>
<organism evidence="3 4">
    <name type="scientific">Neocucurbitaria cava</name>
    <dbReference type="NCBI Taxonomy" id="798079"/>
    <lineage>
        <taxon>Eukaryota</taxon>
        <taxon>Fungi</taxon>
        <taxon>Dikarya</taxon>
        <taxon>Ascomycota</taxon>
        <taxon>Pezizomycotina</taxon>
        <taxon>Dothideomycetes</taxon>
        <taxon>Pleosporomycetidae</taxon>
        <taxon>Pleosporales</taxon>
        <taxon>Pleosporineae</taxon>
        <taxon>Cucurbitariaceae</taxon>
        <taxon>Neocucurbitaria</taxon>
    </lineage>
</organism>
<comment type="similarity">
    <text evidence="1">Belongs to the AB hydrolase superfamily. AB hydrolase 2 family.</text>
</comment>
<dbReference type="Gene3D" id="3.40.50.1820">
    <property type="entry name" value="alpha/beta hydrolase"/>
    <property type="match status" value="1"/>
</dbReference>
<comment type="caution">
    <text evidence="3">The sequence shown here is derived from an EMBL/GenBank/DDBJ whole genome shotgun (WGS) entry which is preliminary data.</text>
</comment>
<dbReference type="GO" id="GO:0008474">
    <property type="term" value="F:palmitoyl-(protein) hydrolase activity"/>
    <property type="evidence" value="ECO:0007669"/>
    <property type="project" value="TreeGrafter"/>
</dbReference>
<dbReference type="PANTHER" id="PTHR10655">
    <property type="entry name" value="LYSOPHOSPHOLIPASE-RELATED"/>
    <property type="match status" value="1"/>
</dbReference>
<sequence>MSLDPPPHIVLPKAKHTHTVIFLHGRGSDAVTFCNEIFESQDSSGRFFVDIFPSIRWVFPCAKKRWAVTDAENMHQWFDMASVLRPQEEAEMQKPGLWESVNEVLEVLRAEKELTEHVILAGISQGCATAIFTLLTSGVLVDGFFGFCGWLPLAEEMEQMMRVPGRAVDVLTTPVLLQHCQDDGVVPVGNGKELADSLKRMGMQVEWECFENGGHWLNEPDGMDGIVRFIGGIMERGKS</sequence>
<evidence type="ECO:0000259" key="2">
    <source>
        <dbReference type="Pfam" id="PF02230"/>
    </source>
</evidence>
<dbReference type="SUPFAM" id="SSF53474">
    <property type="entry name" value="alpha/beta-Hydrolases"/>
    <property type="match status" value="1"/>
</dbReference>
<dbReference type="OrthoDB" id="2418081at2759"/>
<evidence type="ECO:0000256" key="1">
    <source>
        <dbReference type="ARBA" id="ARBA00006499"/>
    </source>
</evidence>
<dbReference type="AlphaFoldDB" id="A0A9W9CKC9"/>
<dbReference type="GO" id="GO:0005737">
    <property type="term" value="C:cytoplasm"/>
    <property type="evidence" value="ECO:0007669"/>
    <property type="project" value="TreeGrafter"/>
</dbReference>
<dbReference type="Pfam" id="PF02230">
    <property type="entry name" value="Abhydrolase_2"/>
    <property type="match status" value="1"/>
</dbReference>
<accession>A0A9W9CKC9</accession>
<dbReference type="GO" id="GO:0052689">
    <property type="term" value="F:carboxylic ester hydrolase activity"/>
    <property type="evidence" value="ECO:0007669"/>
    <property type="project" value="TreeGrafter"/>
</dbReference>
<proteinExistence type="inferred from homology"/>
<dbReference type="Proteomes" id="UP001140560">
    <property type="component" value="Unassembled WGS sequence"/>
</dbReference>
<feature type="domain" description="Phospholipase/carboxylesterase/thioesterase" evidence="2">
    <location>
        <begin position="8"/>
        <end position="230"/>
    </location>
</feature>
<gene>
    <name evidence="3" type="ORF">N0V83_007512</name>
</gene>
<evidence type="ECO:0000313" key="3">
    <source>
        <dbReference type="EMBL" id="KAJ4366982.1"/>
    </source>
</evidence>
<protein>
    <recommendedName>
        <fullName evidence="2">Phospholipase/carboxylesterase/thioesterase domain-containing protein</fullName>
    </recommendedName>
</protein>
<reference evidence="3" key="1">
    <citation type="submission" date="2022-10" db="EMBL/GenBank/DDBJ databases">
        <title>Tapping the CABI collections for fungal endophytes: first genome assemblies for Collariella, Neodidymelliopsis, Ascochyta clinopodiicola, Didymella pomorum, Didymosphaeria variabile, Neocosmospora piperis and Neocucurbitaria cava.</title>
        <authorList>
            <person name="Hill R."/>
        </authorList>
    </citation>
    <scope>NUCLEOTIDE SEQUENCE</scope>
    <source>
        <strain evidence="3">IMI 356814</strain>
    </source>
</reference>
<evidence type="ECO:0000313" key="4">
    <source>
        <dbReference type="Proteomes" id="UP001140560"/>
    </source>
</evidence>
<name>A0A9W9CKC9_9PLEO</name>